<gene>
    <name evidence="2" type="ORF">PCA31118_00553</name>
</gene>
<dbReference type="EMBL" id="CABPSQ010000001">
    <property type="protein sequence ID" value="VVE61370.1"/>
    <property type="molecule type" value="Genomic_DNA"/>
</dbReference>
<reference evidence="2 3" key="1">
    <citation type="submission" date="2019-08" db="EMBL/GenBank/DDBJ databases">
        <authorList>
            <person name="Peeters C."/>
        </authorList>
    </citation>
    <scope>NUCLEOTIDE SEQUENCE [LARGE SCALE GENOMIC DNA]</scope>
    <source>
        <strain evidence="2 3">LMG 31118</strain>
    </source>
</reference>
<dbReference type="OrthoDB" id="8935299at2"/>
<protein>
    <submittedName>
        <fullName evidence="2">Uncharacterized protein</fullName>
    </submittedName>
</protein>
<dbReference type="Proteomes" id="UP000414136">
    <property type="component" value="Unassembled WGS sequence"/>
</dbReference>
<proteinExistence type="predicted"/>
<name>A0A5E4ZM88_9BURK</name>
<evidence type="ECO:0000313" key="2">
    <source>
        <dbReference type="EMBL" id="VVE61370.1"/>
    </source>
</evidence>
<feature type="region of interest" description="Disordered" evidence="1">
    <location>
        <begin position="577"/>
        <end position="600"/>
    </location>
</feature>
<keyword evidence="3" id="KW-1185">Reference proteome</keyword>
<feature type="compositionally biased region" description="Low complexity" evidence="1">
    <location>
        <begin position="577"/>
        <end position="594"/>
    </location>
</feature>
<dbReference type="RefSeq" id="WP_150622723.1">
    <property type="nucleotide sequence ID" value="NZ_CABPSQ010000001.1"/>
</dbReference>
<organism evidence="2 3">
    <name type="scientific">Pandoraea captiosa</name>
    <dbReference type="NCBI Taxonomy" id="2508302"/>
    <lineage>
        <taxon>Bacteria</taxon>
        <taxon>Pseudomonadati</taxon>
        <taxon>Pseudomonadota</taxon>
        <taxon>Betaproteobacteria</taxon>
        <taxon>Burkholderiales</taxon>
        <taxon>Burkholderiaceae</taxon>
        <taxon>Pandoraea</taxon>
    </lineage>
</organism>
<accession>A0A5E4ZM88</accession>
<dbReference type="AlphaFoldDB" id="A0A5E4ZM88"/>
<evidence type="ECO:0000256" key="1">
    <source>
        <dbReference type="SAM" id="MobiDB-lite"/>
    </source>
</evidence>
<sequence length="600" mass="64415">MIPGISGSRIGATTETASGIAPGQRLTSVLAEFEAEVQRSAPGSAQLTRLVDWLEMAVLHPENWRYLRLGFKDGEARRSIAEHLARAHLATFAVGVEHLQDSAFSAQLGTLAPRLLGALTQDVRDGIVGRWSAGDAAALEVTDKQYFAMEVPGTGFRCALIGNVFGPGALCLTQREATDLLLAHLGDGATTVLQALRRVAGRNPVTAGQLLHAVIGADGSLLPELDAAEIRPLVASILETLRPEARSVAFREPFARLFNWLRDDASAAALRKEMARILADQAGDLAPQAIRVHDGNIVAPDDMRVQHSYKVGIQHSLAALHFRDANAPMEAAIQYISAGIRLREAGDAAIADELMMRGEAQLLSVLGAARYQDVGDIVRPLIDACRADYVAIERISRFCATVFESQGRMLSAASIHDAVVACLPGTLESGIDADVQAMQRAQAFHLRQVRQHYGSGGLGAAPDNVSTLIRSVVHARVQTLMPQERLAGPNYVIHLDAAQAMFLNEPFDSRWLLLRVSRDGTDETTYHVVSEHAKREMLAHTTMHPQRERPLDASDFIDGAQALELLLSARPVDASVVSGAGSKAPSSPLSASASQIAGTR</sequence>
<evidence type="ECO:0000313" key="3">
    <source>
        <dbReference type="Proteomes" id="UP000414136"/>
    </source>
</evidence>